<feature type="transmembrane region" description="Helical" evidence="1">
    <location>
        <begin position="47"/>
        <end position="67"/>
    </location>
</feature>
<feature type="transmembrane region" description="Helical" evidence="1">
    <location>
        <begin position="197"/>
        <end position="220"/>
    </location>
</feature>
<dbReference type="Pfam" id="PF01944">
    <property type="entry name" value="SpoIIM"/>
    <property type="match status" value="1"/>
</dbReference>
<dbReference type="PANTHER" id="PTHR35337:SF1">
    <property type="entry name" value="SLR1478 PROTEIN"/>
    <property type="match status" value="1"/>
</dbReference>
<organism evidence="2 3">
    <name type="scientific">Tumebacillus algifaecis</name>
    <dbReference type="NCBI Taxonomy" id="1214604"/>
    <lineage>
        <taxon>Bacteria</taxon>
        <taxon>Bacillati</taxon>
        <taxon>Bacillota</taxon>
        <taxon>Bacilli</taxon>
        <taxon>Bacillales</taxon>
        <taxon>Alicyclobacillaceae</taxon>
        <taxon>Tumebacillus</taxon>
    </lineage>
</organism>
<evidence type="ECO:0000313" key="3">
    <source>
        <dbReference type="Proteomes" id="UP000214688"/>
    </source>
</evidence>
<proteinExistence type="predicted"/>
<evidence type="ECO:0000313" key="2">
    <source>
        <dbReference type="EMBL" id="ASS76891.1"/>
    </source>
</evidence>
<name>A0A223D5P8_9BACL</name>
<evidence type="ECO:0008006" key="4">
    <source>
        <dbReference type="Google" id="ProtNLM"/>
    </source>
</evidence>
<dbReference type="Proteomes" id="UP000214688">
    <property type="component" value="Chromosome"/>
</dbReference>
<reference evidence="2 3" key="1">
    <citation type="journal article" date="2015" name="Int. J. Syst. Evol. Microbiol.">
        <title>Tumebacillus algifaecis sp. nov., isolated from decomposing algal scum.</title>
        <authorList>
            <person name="Wu Y.F."/>
            <person name="Zhang B."/>
            <person name="Xing P."/>
            <person name="Wu Q.L."/>
            <person name="Liu S.J."/>
        </authorList>
    </citation>
    <scope>NUCLEOTIDE SEQUENCE [LARGE SCALE GENOMIC DNA]</scope>
    <source>
        <strain evidence="2 3">THMBR28</strain>
    </source>
</reference>
<dbReference type="PANTHER" id="PTHR35337">
    <property type="entry name" value="SLR1478 PROTEIN"/>
    <property type="match status" value="1"/>
</dbReference>
<feature type="transmembrane region" description="Helical" evidence="1">
    <location>
        <begin position="162"/>
        <end position="185"/>
    </location>
</feature>
<accession>A0A223D5P8</accession>
<evidence type="ECO:0000256" key="1">
    <source>
        <dbReference type="SAM" id="Phobius"/>
    </source>
</evidence>
<protein>
    <recommendedName>
        <fullName evidence="4">Stage II sporulation protein M</fullName>
    </recommendedName>
</protein>
<keyword evidence="1" id="KW-0812">Transmembrane</keyword>
<keyword evidence="1" id="KW-1133">Transmembrane helix</keyword>
<keyword evidence="3" id="KW-1185">Reference proteome</keyword>
<gene>
    <name evidence="2" type="ORF">CIG75_19535</name>
</gene>
<feature type="transmembrane region" description="Helical" evidence="1">
    <location>
        <begin position="114"/>
        <end position="142"/>
    </location>
</feature>
<dbReference type="AlphaFoldDB" id="A0A223D5P8"/>
<keyword evidence="1" id="KW-0472">Membrane</keyword>
<sequence>MDQQSLCDYVLFTLWQSPSDYTRGKEGGVMLMWSTVGGSGTVIKRNLGYIAAAAAVFVFGGVIGALYSEQLMAVVKPTLEKLATIAEKTQAADSVWYTSQVIFFNNLTASAMMVLFGCLLAIPTVLALFTNGMVIGVLFAQLDGQGTASAWDLLVYGLLPHGIFELPAIVFAAALGIKLGTVLLVPLKGKKRLESFGFVWLEVVKSAWVVLALLLVAAAVEGAVTPMLLEKYVLQVG</sequence>
<dbReference type="InterPro" id="IPR002798">
    <property type="entry name" value="SpoIIM-like"/>
</dbReference>
<dbReference type="EMBL" id="CP022657">
    <property type="protein sequence ID" value="ASS76891.1"/>
    <property type="molecule type" value="Genomic_DNA"/>
</dbReference>
<dbReference type="KEGG" id="tab:CIG75_19535"/>